<dbReference type="PANTHER" id="PTHR24394:SF29">
    <property type="entry name" value="MYONEURIN"/>
    <property type="match status" value="1"/>
</dbReference>
<dbReference type="PROSITE" id="PS50097">
    <property type="entry name" value="BTB"/>
    <property type="match status" value="1"/>
</dbReference>
<comment type="caution">
    <text evidence="11">The sequence shown here is derived from an EMBL/GenBank/DDBJ whole genome shotgun (WGS) entry which is preliminary data.</text>
</comment>
<dbReference type="InterPro" id="IPR013087">
    <property type="entry name" value="Znf_C2H2_type"/>
</dbReference>
<evidence type="ECO:0000256" key="5">
    <source>
        <dbReference type="ARBA" id="ARBA00022833"/>
    </source>
</evidence>
<keyword evidence="4 7" id="KW-0863">Zinc-finger</keyword>
<evidence type="ECO:0000256" key="6">
    <source>
        <dbReference type="ARBA" id="ARBA00023242"/>
    </source>
</evidence>
<evidence type="ECO:0000256" key="4">
    <source>
        <dbReference type="ARBA" id="ARBA00022771"/>
    </source>
</evidence>
<dbReference type="Proteomes" id="UP001209878">
    <property type="component" value="Unassembled WGS sequence"/>
</dbReference>
<protein>
    <submittedName>
        <fullName evidence="11">Uncharacterized protein</fullName>
    </submittedName>
</protein>
<name>A0AAD9KQX9_RIDPI</name>
<dbReference type="PROSITE" id="PS00028">
    <property type="entry name" value="ZINC_FINGER_C2H2_1"/>
    <property type="match status" value="4"/>
</dbReference>
<reference evidence="11" key="1">
    <citation type="journal article" date="2023" name="Mol. Biol. Evol.">
        <title>Third-Generation Sequencing Reveals the Adaptive Role of the Epigenome in Three Deep-Sea Polychaetes.</title>
        <authorList>
            <person name="Perez M."/>
            <person name="Aroh O."/>
            <person name="Sun Y."/>
            <person name="Lan Y."/>
            <person name="Juniper S.K."/>
            <person name="Young C.R."/>
            <person name="Angers B."/>
            <person name="Qian P.Y."/>
        </authorList>
    </citation>
    <scope>NUCLEOTIDE SEQUENCE</scope>
    <source>
        <strain evidence="11">R07B-5</strain>
    </source>
</reference>
<evidence type="ECO:0000256" key="7">
    <source>
        <dbReference type="PROSITE-ProRule" id="PRU00042"/>
    </source>
</evidence>
<dbReference type="InterPro" id="IPR000210">
    <property type="entry name" value="BTB/POZ_dom"/>
</dbReference>
<dbReference type="GO" id="GO:0000981">
    <property type="term" value="F:DNA-binding transcription factor activity, RNA polymerase II-specific"/>
    <property type="evidence" value="ECO:0007669"/>
    <property type="project" value="TreeGrafter"/>
</dbReference>
<keyword evidence="6" id="KW-0539">Nucleus</keyword>
<evidence type="ECO:0000313" key="12">
    <source>
        <dbReference type="Proteomes" id="UP001209878"/>
    </source>
</evidence>
<feature type="domain" description="C2H2-type" evidence="10">
    <location>
        <begin position="722"/>
        <end position="749"/>
    </location>
</feature>
<dbReference type="SMART" id="SM00225">
    <property type="entry name" value="BTB"/>
    <property type="match status" value="1"/>
</dbReference>
<evidence type="ECO:0000259" key="10">
    <source>
        <dbReference type="PROSITE" id="PS50157"/>
    </source>
</evidence>
<keyword evidence="12" id="KW-1185">Reference proteome</keyword>
<keyword evidence="2" id="KW-0479">Metal-binding</keyword>
<keyword evidence="3" id="KW-0677">Repeat</keyword>
<keyword evidence="5" id="KW-0862">Zinc</keyword>
<dbReference type="AlphaFoldDB" id="A0AAD9KQX9"/>
<evidence type="ECO:0000313" key="11">
    <source>
        <dbReference type="EMBL" id="KAK2175906.1"/>
    </source>
</evidence>
<dbReference type="PROSITE" id="PS50157">
    <property type="entry name" value="ZINC_FINGER_C2H2_2"/>
    <property type="match status" value="4"/>
</dbReference>
<dbReference type="GO" id="GO:0005634">
    <property type="term" value="C:nucleus"/>
    <property type="evidence" value="ECO:0007669"/>
    <property type="project" value="UniProtKB-SubCell"/>
</dbReference>
<feature type="compositionally biased region" description="Polar residues" evidence="8">
    <location>
        <begin position="443"/>
        <end position="462"/>
    </location>
</feature>
<dbReference type="Pfam" id="PF13894">
    <property type="entry name" value="zf-C2H2_4"/>
    <property type="match status" value="1"/>
</dbReference>
<dbReference type="PANTHER" id="PTHR24394">
    <property type="entry name" value="ZINC FINGER PROTEIN"/>
    <property type="match status" value="1"/>
</dbReference>
<feature type="domain" description="BTB" evidence="9">
    <location>
        <begin position="37"/>
        <end position="101"/>
    </location>
</feature>
<organism evidence="11 12">
    <name type="scientific">Ridgeia piscesae</name>
    <name type="common">Tubeworm</name>
    <dbReference type="NCBI Taxonomy" id="27915"/>
    <lineage>
        <taxon>Eukaryota</taxon>
        <taxon>Metazoa</taxon>
        <taxon>Spiralia</taxon>
        <taxon>Lophotrochozoa</taxon>
        <taxon>Annelida</taxon>
        <taxon>Polychaeta</taxon>
        <taxon>Sedentaria</taxon>
        <taxon>Canalipalpata</taxon>
        <taxon>Sabellida</taxon>
        <taxon>Siboglinidae</taxon>
        <taxon>Ridgeia</taxon>
    </lineage>
</organism>
<dbReference type="EMBL" id="JAODUO010000697">
    <property type="protein sequence ID" value="KAK2175906.1"/>
    <property type="molecule type" value="Genomic_DNA"/>
</dbReference>
<feature type="domain" description="C2H2-type" evidence="10">
    <location>
        <begin position="750"/>
        <end position="780"/>
    </location>
</feature>
<dbReference type="SUPFAM" id="SSF57667">
    <property type="entry name" value="beta-beta-alpha zinc fingers"/>
    <property type="match status" value="4"/>
</dbReference>
<dbReference type="Pfam" id="PF00651">
    <property type="entry name" value="BTB"/>
    <property type="match status" value="1"/>
</dbReference>
<dbReference type="Gene3D" id="3.30.160.60">
    <property type="entry name" value="Classic Zinc Finger"/>
    <property type="match status" value="3"/>
</dbReference>
<evidence type="ECO:0000256" key="8">
    <source>
        <dbReference type="SAM" id="MobiDB-lite"/>
    </source>
</evidence>
<dbReference type="Pfam" id="PF00096">
    <property type="entry name" value="zf-C2H2"/>
    <property type="match status" value="1"/>
</dbReference>
<dbReference type="SUPFAM" id="SSF54695">
    <property type="entry name" value="POZ domain"/>
    <property type="match status" value="1"/>
</dbReference>
<dbReference type="InterPro" id="IPR011333">
    <property type="entry name" value="SKP1/BTB/POZ_sf"/>
</dbReference>
<feature type="domain" description="C2H2-type" evidence="10">
    <location>
        <begin position="597"/>
        <end position="625"/>
    </location>
</feature>
<dbReference type="CDD" id="cd18186">
    <property type="entry name" value="BTB_POZ_ZBTB_KLHL-like"/>
    <property type="match status" value="1"/>
</dbReference>
<feature type="domain" description="C2H2-type" evidence="10">
    <location>
        <begin position="632"/>
        <end position="660"/>
    </location>
</feature>
<dbReference type="Gene3D" id="3.30.710.10">
    <property type="entry name" value="Potassium Channel Kv1.1, Chain A"/>
    <property type="match status" value="1"/>
</dbReference>
<evidence type="ECO:0000256" key="3">
    <source>
        <dbReference type="ARBA" id="ARBA00022737"/>
    </source>
</evidence>
<sequence length="904" mass="98952">MAMATDTQCLALPRGATCYWKEMWEKLNAMRQMWQLCDVTLFSEDNIMYMAHSPVLAASSEVFHNYFVKRIPTIIDELADRKLMLHGVRGDVLQVVLDFIYGVTPPTIEEFEKLKIGADALAIHGAYTYCGEKFYKNGVVPRQSDDATGRGQSVIVYSKPQSPGSGPVSTPKPSVCPVTNMQGGGTNVCPVSNILEPISIDNGGNGLEQAQSSSFPVSSALMPPSGADNKNMLSGDVEMRSVNADVLRADGATNVLNEVGNVMTNKQLLDGGRLTSPTGMNMCGVNVSDVTNRSLTPRDMSSVQPPVTCPFNGKPGSPGGNITPLVPDIGNRKRLREDTMPNTLPVFIPDLKPVRLMKPNHVQNCCGNDNISKCLPDDTAGGLCPLPRKPIGEQRPPSHHDLIPEMTLSDLTVQVECPHLKRLASGEDVENTNAMKTEDGASSPASPASMDNDNSDCASEGSNLESCSADRLTKFSSNYLVCNIINTPREAPMSSDAANCKVEPPTDGAGGQCPEACSSENSNNSFSDTSSEVWAVRPGRPPTAEEEAENTRLLSRLKLNSKKSYTCLVDGCGYTNKHVDYMCSHMYHRHSMGMPTKHCGHCTKAYFSLGQLNNHIKRTHRTKRLVVEVERVTCPDCGNIFDSSYKLQTHQLKVHGKGKLFSCEVCEFKSPRKKDVQAHMLSQHGKAPPGVRVYSCPFCEYKCIDRNRYEEHEAMHTGIQKFECPLCGKAYTTRRGMRTHLKYHSEDRPHTCDICDARFKVRSKLKDHVKLVHTHAGLKPYQCGYCDHSTALRGNCNQHIKKYHPGMPIQVIDHLASKRKSVKDYDYAGLKGEGIHECKDVRAASWASIGNSANFCPPSGPVGVIDQEHGVSVLDGTFQGGATCGTNHGNIDMAVNQARPPVYL</sequence>
<feature type="compositionally biased region" description="Polar residues" evidence="8">
    <location>
        <begin position="518"/>
        <end position="532"/>
    </location>
</feature>
<comment type="subcellular location">
    <subcellularLocation>
        <location evidence="1">Nucleus</location>
    </subcellularLocation>
</comment>
<feature type="region of interest" description="Disordered" evidence="8">
    <location>
        <begin position="422"/>
        <end position="462"/>
    </location>
</feature>
<gene>
    <name evidence="11" type="ORF">NP493_698g00052</name>
</gene>
<evidence type="ECO:0000259" key="9">
    <source>
        <dbReference type="PROSITE" id="PS50097"/>
    </source>
</evidence>
<dbReference type="InterPro" id="IPR036236">
    <property type="entry name" value="Znf_C2H2_sf"/>
</dbReference>
<dbReference type="SMART" id="SM00355">
    <property type="entry name" value="ZnF_C2H2"/>
    <property type="match status" value="8"/>
</dbReference>
<evidence type="ECO:0000256" key="2">
    <source>
        <dbReference type="ARBA" id="ARBA00022723"/>
    </source>
</evidence>
<dbReference type="GO" id="GO:0008270">
    <property type="term" value="F:zinc ion binding"/>
    <property type="evidence" value="ECO:0007669"/>
    <property type="project" value="UniProtKB-KW"/>
</dbReference>
<accession>A0AAD9KQX9</accession>
<evidence type="ECO:0000256" key="1">
    <source>
        <dbReference type="ARBA" id="ARBA00004123"/>
    </source>
</evidence>
<proteinExistence type="predicted"/>
<feature type="region of interest" description="Disordered" evidence="8">
    <location>
        <begin position="511"/>
        <end position="549"/>
    </location>
</feature>